<reference evidence="1 2" key="1">
    <citation type="submission" date="2016-10" db="EMBL/GenBank/DDBJ databases">
        <authorList>
            <person name="Varghese N."/>
            <person name="Submissions S."/>
        </authorList>
    </citation>
    <scope>NUCLEOTIDE SEQUENCE [LARGE SCALE GENOMIC DNA]</scope>
    <source>
        <strain evidence="1 2">DSM 1741</strain>
    </source>
</reference>
<comment type="caution">
    <text evidence="1">The sequence shown here is derived from an EMBL/GenBank/DDBJ whole genome shotgun (WGS) entry which is preliminary data.</text>
</comment>
<dbReference type="AlphaFoldDB" id="A0A8G2C425"/>
<protein>
    <submittedName>
        <fullName evidence="1">Uncharacterized protein</fullName>
    </submittedName>
</protein>
<evidence type="ECO:0000313" key="1">
    <source>
        <dbReference type="EMBL" id="SFL91047.1"/>
    </source>
</evidence>
<organism evidence="1 2">
    <name type="scientific">Desulfomicrobium norvegicum (strain DSM 1741 / NCIMB 8310)</name>
    <name type="common">Desulfovibrio baculatus (strain Norway 4)</name>
    <name type="synonym">Desulfovibrio desulfuricans (strain Norway 4)</name>
    <dbReference type="NCBI Taxonomy" id="52561"/>
    <lineage>
        <taxon>Bacteria</taxon>
        <taxon>Pseudomonadati</taxon>
        <taxon>Thermodesulfobacteriota</taxon>
        <taxon>Desulfovibrionia</taxon>
        <taxon>Desulfovibrionales</taxon>
        <taxon>Desulfomicrobiaceae</taxon>
        <taxon>Desulfomicrobium</taxon>
    </lineage>
</organism>
<accession>A0A8G2C425</accession>
<evidence type="ECO:0000313" key="2">
    <source>
        <dbReference type="Proteomes" id="UP000199581"/>
    </source>
</evidence>
<dbReference type="RefSeq" id="WP_244150365.1">
    <property type="nucleotide sequence ID" value="NZ_FOTO01000009.1"/>
</dbReference>
<sequence>MVEQLHELERGHNVMPDREGRVVEFKRDVNELLTLAGQPLRYQRAAGGDEV</sequence>
<gene>
    <name evidence="1" type="ORF">SAMN05421830_10914</name>
</gene>
<dbReference type="EMBL" id="FOTO01000009">
    <property type="protein sequence ID" value="SFL91047.1"/>
    <property type="molecule type" value="Genomic_DNA"/>
</dbReference>
<proteinExistence type="predicted"/>
<keyword evidence="2" id="KW-1185">Reference proteome</keyword>
<name>A0A8G2C425_DESNO</name>
<dbReference type="Proteomes" id="UP000199581">
    <property type="component" value="Unassembled WGS sequence"/>
</dbReference>